<protein>
    <submittedName>
        <fullName evidence="4">CubicO group peptidase (Beta-lactamase class C family)</fullName>
    </submittedName>
</protein>
<dbReference type="InterPro" id="IPR021860">
    <property type="entry name" value="Peptidase_S12_Pab87-rel_C"/>
</dbReference>
<feature type="domain" description="Peptidase S12 Pab87-related C-terminal" evidence="3">
    <location>
        <begin position="440"/>
        <end position="515"/>
    </location>
</feature>
<dbReference type="EMBL" id="JAUSVY010000008">
    <property type="protein sequence ID" value="MDQ0506514.1"/>
    <property type="molecule type" value="Genomic_DNA"/>
</dbReference>
<dbReference type="PANTHER" id="PTHR46825">
    <property type="entry name" value="D-ALANYL-D-ALANINE-CARBOXYPEPTIDASE/ENDOPEPTIDASE AMPH"/>
    <property type="match status" value="1"/>
</dbReference>
<dbReference type="PANTHER" id="PTHR46825:SF15">
    <property type="entry name" value="BETA-LACTAMASE-RELATED DOMAIN-CONTAINING PROTEIN"/>
    <property type="match status" value="1"/>
</dbReference>
<proteinExistence type="predicted"/>
<dbReference type="Pfam" id="PF00144">
    <property type="entry name" value="Beta-lactamase"/>
    <property type="match status" value="1"/>
</dbReference>
<evidence type="ECO:0000313" key="4">
    <source>
        <dbReference type="EMBL" id="MDQ0506514.1"/>
    </source>
</evidence>
<accession>A0ABU0LH94</accession>
<feature type="domain" description="Beta-lactamase-related" evidence="2">
    <location>
        <begin position="68"/>
        <end position="393"/>
    </location>
</feature>
<evidence type="ECO:0000259" key="3">
    <source>
        <dbReference type="Pfam" id="PF11954"/>
    </source>
</evidence>
<dbReference type="RefSeq" id="WP_237346255.1">
    <property type="nucleotide sequence ID" value="NZ_JABWGX010000017.1"/>
</dbReference>
<comment type="caution">
    <text evidence="4">The sequence shown here is derived from an EMBL/GenBank/DDBJ whole genome shotgun (WGS) entry which is preliminary data.</text>
</comment>
<reference evidence="4 5" key="1">
    <citation type="submission" date="2023-07" db="EMBL/GenBank/DDBJ databases">
        <title>Genomic Encyclopedia of Type Strains, Phase IV (KMG-IV): sequencing the most valuable type-strain genomes for metagenomic binning, comparative biology and taxonomic classification.</title>
        <authorList>
            <person name="Goeker M."/>
        </authorList>
    </citation>
    <scope>NUCLEOTIDE SEQUENCE [LARGE SCALE GENOMIC DNA]</scope>
    <source>
        <strain evidence="4 5">DSM 3770</strain>
    </source>
</reference>
<feature type="signal peptide" evidence="1">
    <location>
        <begin position="1"/>
        <end position="35"/>
    </location>
</feature>
<dbReference type="InterPro" id="IPR050491">
    <property type="entry name" value="AmpC-like"/>
</dbReference>
<dbReference type="Proteomes" id="UP001241747">
    <property type="component" value="Unassembled WGS sequence"/>
</dbReference>
<dbReference type="SUPFAM" id="SSF56601">
    <property type="entry name" value="beta-lactamase/transpeptidase-like"/>
    <property type="match status" value="1"/>
</dbReference>
<organism evidence="4 5">
    <name type="scientific">Xanthobacter agilis</name>
    <dbReference type="NCBI Taxonomy" id="47492"/>
    <lineage>
        <taxon>Bacteria</taxon>
        <taxon>Pseudomonadati</taxon>
        <taxon>Pseudomonadota</taxon>
        <taxon>Alphaproteobacteria</taxon>
        <taxon>Hyphomicrobiales</taxon>
        <taxon>Xanthobacteraceae</taxon>
        <taxon>Xanthobacter</taxon>
    </lineage>
</organism>
<dbReference type="Pfam" id="PF11954">
    <property type="entry name" value="DUF3471"/>
    <property type="match status" value="1"/>
</dbReference>
<keyword evidence="1" id="KW-0732">Signal</keyword>
<feature type="chain" id="PRO_5046824475" evidence="1">
    <location>
        <begin position="36"/>
        <end position="559"/>
    </location>
</feature>
<sequence>MPPLLRLPPTTSIRWRALLCAGACAAAVLSQPARGAETGLAIDPKLPPSESVALGIPKGQLDAAIAKLDDFATALMKRSGIPGMSVVVVHDGKTVYLKGFGVRKVGAPEAVDADTVFQLASLSKAVGASVVAHQVGAGIVTWDTPVKTLLPWFALKDPWVSAHVTVADLYTHRSGLPDHGGDELEDMGFDRRQILERLKLLPLAPFRITYAYTNFGVTAAAEGVAAASGKDWATLSDAVLYKPLGMSATSSRFADYMAHANRALPHVRENGAFVAKYQRQPDAQSPAGGVSSSARDMGRWLAFVLGNGTFEGKQIVPASALLPAMTAQIVSTPSPITAARPGFYGHGFGVSIAPSGRVVLSHSGAFILGAGTTFAMLPSEKLGIAVLTNAQPVGAAEALAMQFMDYVEFGTITRDWFDAYSRLMAPLYHPLGTLAGLPVPAQPAPAHPLDIYAGTYTNAYYGPATVKVEGDHLVFSIGPKPVVASLGHWSGDTFTFAPAGESAPPGSLSEVTFAITGKTAPTMTAASMTVEFFNENGLGTFTREVPARKTKPSKAVRHK</sequence>
<evidence type="ECO:0000259" key="2">
    <source>
        <dbReference type="Pfam" id="PF00144"/>
    </source>
</evidence>
<evidence type="ECO:0000256" key="1">
    <source>
        <dbReference type="SAM" id="SignalP"/>
    </source>
</evidence>
<evidence type="ECO:0000313" key="5">
    <source>
        <dbReference type="Proteomes" id="UP001241747"/>
    </source>
</evidence>
<name>A0ABU0LH94_XANAG</name>
<dbReference type="Gene3D" id="3.40.710.10">
    <property type="entry name" value="DD-peptidase/beta-lactamase superfamily"/>
    <property type="match status" value="1"/>
</dbReference>
<dbReference type="InterPro" id="IPR012338">
    <property type="entry name" value="Beta-lactam/transpept-like"/>
</dbReference>
<dbReference type="Gene3D" id="2.40.128.600">
    <property type="match status" value="1"/>
</dbReference>
<keyword evidence="5" id="KW-1185">Reference proteome</keyword>
<gene>
    <name evidence="4" type="ORF">QOZ94_003325</name>
</gene>
<dbReference type="InterPro" id="IPR001466">
    <property type="entry name" value="Beta-lactam-related"/>
</dbReference>